<evidence type="ECO:0000256" key="2">
    <source>
        <dbReference type="ARBA" id="ARBA00022692"/>
    </source>
</evidence>
<keyword evidence="2 5" id="KW-0812">Transmembrane</keyword>
<evidence type="ECO:0000256" key="3">
    <source>
        <dbReference type="ARBA" id="ARBA00022989"/>
    </source>
</evidence>
<evidence type="ECO:0000313" key="6">
    <source>
        <dbReference type="EMBL" id="MEJ8474000.1"/>
    </source>
</evidence>
<dbReference type="GO" id="GO:0004671">
    <property type="term" value="F:protein C-terminal S-isoprenylcysteine carboxyl O-methyltransferase activity"/>
    <property type="evidence" value="ECO:0007669"/>
    <property type="project" value="UniProtKB-EC"/>
</dbReference>
<keyword evidence="6" id="KW-0808">Transferase</keyword>
<keyword evidence="7" id="KW-1185">Reference proteome</keyword>
<dbReference type="PANTHER" id="PTHR12714">
    <property type="entry name" value="PROTEIN-S ISOPRENYLCYSTEINE O-METHYLTRANSFERASE"/>
    <property type="match status" value="1"/>
</dbReference>
<evidence type="ECO:0000313" key="7">
    <source>
        <dbReference type="Proteomes" id="UP001385499"/>
    </source>
</evidence>
<organism evidence="6 7">
    <name type="scientific">Roseibium algae</name>
    <dbReference type="NCBI Taxonomy" id="3123038"/>
    <lineage>
        <taxon>Bacteria</taxon>
        <taxon>Pseudomonadati</taxon>
        <taxon>Pseudomonadota</taxon>
        <taxon>Alphaproteobacteria</taxon>
        <taxon>Hyphomicrobiales</taxon>
        <taxon>Stappiaceae</taxon>
        <taxon>Roseibium</taxon>
    </lineage>
</organism>
<dbReference type="Pfam" id="PF04191">
    <property type="entry name" value="PEMT"/>
    <property type="match status" value="1"/>
</dbReference>
<comment type="caution">
    <text evidence="6">The sequence shown here is derived from an EMBL/GenBank/DDBJ whole genome shotgun (WGS) entry which is preliminary data.</text>
</comment>
<dbReference type="Gene3D" id="1.20.120.1630">
    <property type="match status" value="1"/>
</dbReference>
<dbReference type="EMBL" id="JBAKIA010000004">
    <property type="protein sequence ID" value="MEJ8474000.1"/>
    <property type="molecule type" value="Genomic_DNA"/>
</dbReference>
<protein>
    <submittedName>
        <fullName evidence="6">Isoprenylcysteine carboxylmethyltransferase family protein</fullName>
        <ecNumber evidence="6">2.1.1.100</ecNumber>
        <ecNumber evidence="6">2.1.1.334</ecNumber>
    </submittedName>
</protein>
<proteinExistence type="predicted"/>
<dbReference type="Proteomes" id="UP001385499">
    <property type="component" value="Unassembled WGS sequence"/>
</dbReference>
<evidence type="ECO:0000256" key="5">
    <source>
        <dbReference type="SAM" id="Phobius"/>
    </source>
</evidence>
<name>A0ABU8TK59_9HYPH</name>
<feature type="transmembrane region" description="Helical" evidence="5">
    <location>
        <begin position="7"/>
        <end position="31"/>
    </location>
</feature>
<dbReference type="EC" id="2.1.1.334" evidence="6"/>
<dbReference type="GO" id="GO:0032259">
    <property type="term" value="P:methylation"/>
    <property type="evidence" value="ECO:0007669"/>
    <property type="project" value="UniProtKB-KW"/>
</dbReference>
<reference evidence="6 7" key="1">
    <citation type="submission" date="2024-02" db="EMBL/GenBank/DDBJ databases">
        <title>Roseibium algae sp. nov., isolated from marine alga (Grateloupia sp.), showing potential in myo-inositol conversion.</title>
        <authorList>
            <person name="Wang Y."/>
        </authorList>
    </citation>
    <scope>NUCLEOTIDE SEQUENCE [LARGE SCALE GENOMIC DNA]</scope>
    <source>
        <strain evidence="6 7">H3510</strain>
    </source>
</reference>
<dbReference type="RefSeq" id="WP_340273706.1">
    <property type="nucleotide sequence ID" value="NZ_JBAKIA010000004.1"/>
</dbReference>
<dbReference type="EC" id="2.1.1.100" evidence="6"/>
<accession>A0ABU8TK59</accession>
<dbReference type="PANTHER" id="PTHR12714:SF24">
    <property type="entry name" value="SLR1182 PROTEIN"/>
    <property type="match status" value="1"/>
</dbReference>
<dbReference type="InterPro" id="IPR007318">
    <property type="entry name" value="Phopholipid_MeTrfase"/>
</dbReference>
<keyword evidence="4 5" id="KW-0472">Membrane</keyword>
<keyword evidence="6" id="KW-0489">Methyltransferase</keyword>
<comment type="subcellular location">
    <subcellularLocation>
        <location evidence="1">Endomembrane system</location>
        <topology evidence="1">Multi-pass membrane protein</topology>
    </subcellularLocation>
</comment>
<gene>
    <name evidence="6" type="ORF">V6575_07860</name>
</gene>
<evidence type="ECO:0000256" key="1">
    <source>
        <dbReference type="ARBA" id="ARBA00004127"/>
    </source>
</evidence>
<keyword evidence="3 5" id="KW-1133">Transmembrane helix</keyword>
<feature type="transmembrane region" description="Helical" evidence="5">
    <location>
        <begin position="37"/>
        <end position="54"/>
    </location>
</feature>
<evidence type="ECO:0000256" key="4">
    <source>
        <dbReference type="ARBA" id="ARBA00023136"/>
    </source>
</evidence>
<sequence>MQLKVPPVFVFLVAAVLLVIGAMLLPVGAIAFPGQTLLAAITALTGLGIGVPPVRKFRSRQTTVNPMNPENATSLVTSGIYRFSRNPMYLGLMLILLGLALYIGSLTALVILPGFIWYMTELQIKPEEERLSEIFGIDYLDYRARVRRWI</sequence>
<feature type="transmembrane region" description="Helical" evidence="5">
    <location>
        <begin position="89"/>
        <end position="118"/>
    </location>
</feature>